<dbReference type="EMBL" id="BEXD01004186">
    <property type="protein sequence ID" value="GBC07994.1"/>
    <property type="molecule type" value="Genomic_DNA"/>
</dbReference>
<gene>
    <name evidence="1" type="ORF">RclHR1_07840007</name>
</gene>
<protein>
    <submittedName>
        <fullName evidence="1">Uncharacterized protein</fullName>
    </submittedName>
</protein>
<reference evidence="1 2" key="1">
    <citation type="submission" date="2017-11" db="EMBL/GenBank/DDBJ databases">
        <title>The genome of Rhizophagus clarus HR1 reveals common genetic basis of auxotrophy among arbuscular mycorrhizal fungi.</title>
        <authorList>
            <person name="Kobayashi Y."/>
        </authorList>
    </citation>
    <scope>NUCLEOTIDE SEQUENCE [LARGE SCALE GENOMIC DNA]</scope>
    <source>
        <strain evidence="1 2">HR1</strain>
    </source>
</reference>
<proteinExistence type="predicted"/>
<comment type="caution">
    <text evidence="1">The sequence shown here is derived from an EMBL/GenBank/DDBJ whole genome shotgun (WGS) entry which is preliminary data.</text>
</comment>
<evidence type="ECO:0000313" key="1">
    <source>
        <dbReference type="EMBL" id="GBC07994.1"/>
    </source>
</evidence>
<name>A0A2Z6RYM5_9GLOM</name>
<dbReference type="Proteomes" id="UP000247702">
    <property type="component" value="Unassembled WGS sequence"/>
</dbReference>
<keyword evidence="2" id="KW-1185">Reference proteome</keyword>
<dbReference type="AlphaFoldDB" id="A0A2Z6RYM5"/>
<organism evidence="1 2">
    <name type="scientific">Rhizophagus clarus</name>
    <dbReference type="NCBI Taxonomy" id="94130"/>
    <lineage>
        <taxon>Eukaryota</taxon>
        <taxon>Fungi</taxon>
        <taxon>Fungi incertae sedis</taxon>
        <taxon>Mucoromycota</taxon>
        <taxon>Glomeromycotina</taxon>
        <taxon>Glomeromycetes</taxon>
        <taxon>Glomerales</taxon>
        <taxon>Glomeraceae</taxon>
        <taxon>Rhizophagus</taxon>
    </lineage>
</organism>
<evidence type="ECO:0000313" key="2">
    <source>
        <dbReference type="Proteomes" id="UP000247702"/>
    </source>
</evidence>
<accession>A0A2Z6RYM5</accession>
<sequence>MHASTEEDAPIIYNAYVKLSDIEEYFAVDNKIAYIEILTRDFRGFMGIDINKEDNEIIVKNSSYKGMLHMVRLFNHKYRSHPFLKIHQKTYFLIDGLRVFSKEFKILNVPNHLSRDTIE</sequence>